<evidence type="ECO:0000256" key="2">
    <source>
        <dbReference type="ARBA" id="ARBA00029447"/>
    </source>
</evidence>
<keyword evidence="4" id="KW-0472">Membrane</keyword>
<comment type="caution">
    <text evidence="6">The sequence shown here is derived from an EMBL/GenBank/DDBJ whole genome shotgun (WGS) entry which is preliminary data.</text>
</comment>
<feature type="transmembrane region" description="Helical" evidence="4">
    <location>
        <begin position="56"/>
        <end position="73"/>
    </location>
</feature>
<evidence type="ECO:0000256" key="4">
    <source>
        <dbReference type="SAM" id="Phobius"/>
    </source>
</evidence>
<reference evidence="6 7" key="2">
    <citation type="submission" date="2020-08" db="EMBL/GenBank/DDBJ databases">
        <authorList>
            <person name="Partida-Martinez L."/>
            <person name="Huntemann M."/>
            <person name="Clum A."/>
            <person name="Wang J."/>
            <person name="Palaniappan K."/>
            <person name="Ritter S."/>
            <person name="Chen I.-M."/>
            <person name="Stamatis D."/>
            <person name="Reddy T."/>
            <person name="O'Malley R."/>
            <person name="Daum C."/>
            <person name="Shapiro N."/>
            <person name="Ivanova N."/>
            <person name="Kyrpides N."/>
            <person name="Woyke T."/>
        </authorList>
    </citation>
    <scope>NUCLEOTIDE SEQUENCE [LARGE SCALE GENOMIC DNA]</scope>
    <source>
        <strain evidence="6 7">AS3.13</strain>
    </source>
</reference>
<comment type="similarity">
    <text evidence="2">Belongs to the methyl-accepting chemotaxis (MCP) protein family.</text>
</comment>
<dbReference type="SMART" id="SM00283">
    <property type="entry name" value="MA"/>
    <property type="match status" value="1"/>
</dbReference>
<proteinExistence type="inferred from homology"/>
<evidence type="ECO:0000259" key="5">
    <source>
        <dbReference type="PROSITE" id="PS50111"/>
    </source>
</evidence>
<dbReference type="InterPro" id="IPR004089">
    <property type="entry name" value="MCPsignal_dom"/>
</dbReference>
<reference evidence="6 7" key="1">
    <citation type="submission" date="2020-08" db="EMBL/GenBank/DDBJ databases">
        <title>The Agave Microbiome: Exploring the role of microbial communities in plant adaptations to desert environments.</title>
        <authorList>
            <person name="Partida-Martinez L.P."/>
        </authorList>
    </citation>
    <scope>NUCLEOTIDE SEQUENCE [LARGE SCALE GENOMIC DNA]</scope>
    <source>
        <strain evidence="6 7">AS3.13</strain>
    </source>
</reference>
<dbReference type="RefSeq" id="WP_184503730.1">
    <property type="nucleotide sequence ID" value="NZ_JACHBT010000001.1"/>
</dbReference>
<feature type="transmembrane region" description="Helical" evidence="4">
    <location>
        <begin position="144"/>
        <end position="170"/>
    </location>
</feature>
<dbReference type="PANTHER" id="PTHR32089">
    <property type="entry name" value="METHYL-ACCEPTING CHEMOTAXIS PROTEIN MCPB"/>
    <property type="match status" value="1"/>
</dbReference>
<dbReference type="InterPro" id="IPR004090">
    <property type="entry name" value="Chemotax_Me-accpt_rcpt"/>
</dbReference>
<dbReference type="Gene3D" id="1.10.287.950">
    <property type="entry name" value="Methyl-accepting chemotaxis protein"/>
    <property type="match status" value="1"/>
</dbReference>
<gene>
    <name evidence="6" type="ORF">F4693_000125</name>
</gene>
<dbReference type="PROSITE" id="PS50111">
    <property type="entry name" value="CHEMOTAXIS_TRANSDUC_2"/>
    <property type="match status" value="1"/>
</dbReference>
<dbReference type="SUPFAM" id="SSF58104">
    <property type="entry name" value="Methyl-accepting chemotaxis protein (MCP) signaling domain"/>
    <property type="match status" value="1"/>
</dbReference>
<dbReference type="GO" id="GO:0007165">
    <property type="term" value="P:signal transduction"/>
    <property type="evidence" value="ECO:0007669"/>
    <property type="project" value="UniProtKB-KW"/>
</dbReference>
<keyword evidence="1 3" id="KW-0807">Transducer</keyword>
<keyword evidence="4" id="KW-0812">Transmembrane</keyword>
<protein>
    <submittedName>
        <fullName evidence="6">Methyl-accepting chemotaxis protein</fullName>
    </submittedName>
</protein>
<sequence>MTADTSSLPAPRARAVIAEARSYLVDVLTVTAGDEPQRQKVFAQQLIGVVRGLRPLIPLAYLLVVIAVALLWRDANHPLMTAGAATIVVTATFARLRLMRPWADLNAFARAHVGVAAAFGIGWAVFSTAILWSSDERLVTMILWIEMGLIASGLVMYMYLPVAFVVYAVPIAVPMTIMSAKFGVGGSMTAVPLTILYLVVLARCAVDQCRMFVEGEVTTARLIASEAAAALADADVAVARSEAAEARLATAQAQGNATRAMAAAAQLAEERRHADMIALAERFERSVLSAARQVSSAVHDLDRSAQRLAEVALRSTDAVRGISERTHEASLSVSTLAAAATQLGTTITNISSQVDEHAALCTSAHALAAESSTAIRGMLDSATQIGDMTAIISNVARQTNMLALNATIEAARAGEAGRGFSVVAAEVKSLANRTQTTAGSVSLQIGDILSRVDVAAGSVRETVQGIDDVAGIASSIADSIVEQRLATIDIGEAAQMVANRVNEARDHVALFADGAQAASLLTDDVSATSRKVAAQSAALQAATAEFLSQLRAA</sequence>
<evidence type="ECO:0000256" key="1">
    <source>
        <dbReference type="ARBA" id="ARBA00023224"/>
    </source>
</evidence>
<dbReference type="EMBL" id="JACHBT010000001">
    <property type="protein sequence ID" value="MBB6503176.1"/>
    <property type="molecule type" value="Genomic_DNA"/>
</dbReference>
<keyword evidence="4" id="KW-1133">Transmembrane helix</keyword>
<name>A0A7X0MLK4_9SPHN</name>
<dbReference type="GO" id="GO:0004888">
    <property type="term" value="F:transmembrane signaling receptor activity"/>
    <property type="evidence" value="ECO:0007669"/>
    <property type="project" value="InterPro"/>
</dbReference>
<evidence type="ECO:0000313" key="6">
    <source>
        <dbReference type="EMBL" id="MBB6503176.1"/>
    </source>
</evidence>
<dbReference type="GO" id="GO:0016020">
    <property type="term" value="C:membrane"/>
    <property type="evidence" value="ECO:0007669"/>
    <property type="project" value="InterPro"/>
</dbReference>
<dbReference type="Pfam" id="PF00015">
    <property type="entry name" value="MCPsignal"/>
    <property type="match status" value="1"/>
</dbReference>
<organism evidence="6 7">
    <name type="scientific">Sphingomonas endophytica</name>
    <dbReference type="NCBI Taxonomy" id="869719"/>
    <lineage>
        <taxon>Bacteria</taxon>
        <taxon>Pseudomonadati</taxon>
        <taxon>Pseudomonadota</taxon>
        <taxon>Alphaproteobacteria</taxon>
        <taxon>Sphingomonadales</taxon>
        <taxon>Sphingomonadaceae</taxon>
        <taxon>Sphingomonas</taxon>
    </lineage>
</organism>
<feature type="transmembrane region" description="Helical" evidence="4">
    <location>
        <begin position="79"/>
        <end position="96"/>
    </location>
</feature>
<dbReference type="GO" id="GO:0006935">
    <property type="term" value="P:chemotaxis"/>
    <property type="evidence" value="ECO:0007669"/>
    <property type="project" value="InterPro"/>
</dbReference>
<dbReference type="AlphaFoldDB" id="A0A7X0MLK4"/>
<evidence type="ECO:0000313" key="7">
    <source>
        <dbReference type="Proteomes" id="UP000522313"/>
    </source>
</evidence>
<evidence type="ECO:0000256" key="3">
    <source>
        <dbReference type="PROSITE-ProRule" id="PRU00284"/>
    </source>
</evidence>
<accession>A0A7X0MLK4</accession>
<feature type="domain" description="Methyl-accepting transducer" evidence="5">
    <location>
        <begin position="290"/>
        <end position="533"/>
    </location>
</feature>
<dbReference type="Proteomes" id="UP000522313">
    <property type="component" value="Unassembled WGS sequence"/>
</dbReference>
<dbReference type="PANTHER" id="PTHR32089:SF112">
    <property type="entry name" value="LYSOZYME-LIKE PROTEIN-RELATED"/>
    <property type="match status" value="1"/>
</dbReference>
<feature type="transmembrane region" description="Helical" evidence="4">
    <location>
        <begin position="182"/>
        <end position="202"/>
    </location>
</feature>
<dbReference type="PRINTS" id="PR00260">
    <property type="entry name" value="CHEMTRNSDUCR"/>
</dbReference>
<feature type="transmembrane region" description="Helical" evidence="4">
    <location>
        <begin position="108"/>
        <end position="132"/>
    </location>
</feature>